<dbReference type="Gene3D" id="3.55.50.10">
    <property type="entry name" value="Baseplate protein-like domains"/>
    <property type="match status" value="1"/>
</dbReference>
<reference evidence="2" key="1">
    <citation type="submission" date="2016-07" db="EMBL/GenBank/DDBJ databases">
        <title>Phaeobacter portensis sp. nov., a tropodithietic acid producing bacterium isolated from a German harbor.</title>
        <authorList>
            <person name="Freese H.M."/>
            <person name="Bunk B."/>
            <person name="Breider S."/>
            <person name="Brinkhoff T."/>
        </authorList>
    </citation>
    <scope>NUCLEOTIDE SEQUENCE [LARGE SCALE GENOMIC DNA]</scope>
    <source>
        <strain evidence="2">P97</strain>
    </source>
</reference>
<dbReference type="Pfam" id="PF05954">
    <property type="entry name" value="Phage_GPD"/>
    <property type="match status" value="1"/>
</dbReference>
<dbReference type="AlphaFoldDB" id="A0A1L3I5I6"/>
<dbReference type="KEGG" id="php:PhaeoP97_02002"/>
<dbReference type="OrthoDB" id="4070623at2"/>
<evidence type="ECO:0000313" key="2">
    <source>
        <dbReference type="Proteomes" id="UP000183859"/>
    </source>
</evidence>
<sequence length="326" mass="34944">MKVAYQTIADGEDVTGNFADRLIGLTVIDEAGSKSDRAEITVDDRDDAIALPEDGVALQISLGFTSDLVEIGRFVVDELSGSIAPDIMTIGAKAADMLSGIRARKSRSWRNVSLADIITKIAGEHGLKPVISDSLKAHRYAYLAQTTESDLNFLTRLAKDLDAVAKPAGGALVVAKRGENKAADGSALPVFEVNRAQMASCDWQLKGRGKYGCVIVEWTDLGSAEIRTCKAGDKDPKLKLRHRYPNKAEAQRAADAALSRAARASGSVSVQLGGFWGDLMAEAKVNLTGIKPELEGEWLITSVTHRLGAALTTSFKAERDNEKTKT</sequence>
<dbReference type="RefSeq" id="WP_072504921.1">
    <property type="nucleotide sequence ID" value="NZ_CP016364.1"/>
</dbReference>
<accession>A0A1L3I5I6</accession>
<dbReference type="EMBL" id="CP016364">
    <property type="protein sequence ID" value="APG47410.1"/>
    <property type="molecule type" value="Genomic_DNA"/>
</dbReference>
<gene>
    <name evidence="1" type="ORF">PhaeoP97_02002</name>
</gene>
<organism evidence="1 2">
    <name type="scientific">Phaeobacter porticola</name>
    <dbReference type="NCBI Taxonomy" id="1844006"/>
    <lineage>
        <taxon>Bacteria</taxon>
        <taxon>Pseudomonadati</taxon>
        <taxon>Pseudomonadota</taxon>
        <taxon>Alphaproteobacteria</taxon>
        <taxon>Rhodobacterales</taxon>
        <taxon>Roseobacteraceae</taxon>
        <taxon>Phaeobacter</taxon>
    </lineage>
</organism>
<dbReference type="SUPFAM" id="SSF69279">
    <property type="entry name" value="Phage tail proteins"/>
    <property type="match status" value="1"/>
</dbReference>
<evidence type="ECO:0000313" key="1">
    <source>
        <dbReference type="EMBL" id="APG47410.1"/>
    </source>
</evidence>
<dbReference type="STRING" id="1844006.PhaeoP97_02002"/>
<proteinExistence type="predicted"/>
<protein>
    <submittedName>
        <fullName evidence="1">Putative phage late control gene D protein</fullName>
    </submittedName>
</protein>
<name>A0A1L3I5I6_9RHOB</name>
<keyword evidence="2" id="KW-1185">Reference proteome</keyword>
<dbReference type="Proteomes" id="UP000183859">
    <property type="component" value="Chromosome"/>
</dbReference>